<feature type="region of interest" description="Disordered" evidence="2">
    <location>
        <begin position="117"/>
        <end position="150"/>
    </location>
</feature>
<feature type="compositionally biased region" description="Gly residues" evidence="2">
    <location>
        <begin position="120"/>
        <end position="135"/>
    </location>
</feature>
<dbReference type="STRING" id="764103.G7E181"/>
<evidence type="ECO:0000256" key="2">
    <source>
        <dbReference type="SAM" id="MobiDB-lite"/>
    </source>
</evidence>
<comment type="similarity">
    <text evidence="1">Belongs to the complex I LYR family.</text>
</comment>
<dbReference type="InterPro" id="IPR051522">
    <property type="entry name" value="ISC_assembly_LYR"/>
</dbReference>
<dbReference type="PANTHER" id="PTHR13166:SF7">
    <property type="entry name" value="LYR MOTIF-CONTAINING PROTEIN 4"/>
    <property type="match status" value="1"/>
</dbReference>
<accession>G7E181</accession>
<proteinExistence type="inferred from homology"/>
<dbReference type="OrthoDB" id="275715at2759"/>
<dbReference type="OMA" id="RTRNKFR"/>
<evidence type="ECO:0000313" key="4">
    <source>
        <dbReference type="Proteomes" id="UP000009131"/>
    </source>
</evidence>
<dbReference type="CDD" id="cd20264">
    <property type="entry name" value="Complex1_LYR_LYRM4"/>
    <property type="match status" value="1"/>
</dbReference>
<sequence>MAAAAASQASRRMPRITSTQIRQLRSEYMQTASSFSSYNFKEYFVRRAEHKFDNELPMILSGKGGDMLADDIPQEKMETVLAWYQRAEKDLKQLKRSAIMNQMYEAPKLVVEGLGRMNATGGGGDGMEAGQGGAGQTSSPQIDLQGRKSD</sequence>
<dbReference type="GO" id="GO:0016226">
    <property type="term" value="P:iron-sulfur cluster assembly"/>
    <property type="evidence" value="ECO:0007669"/>
    <property type="project" value="InterPro"/>
</dbReference>
<dbReference type="GO" id="GO:1990221">
    <property type="term" value="C:L-cysteine desulfurase complex"/>
    <property type="evidence" value="ECO:0007669"/>
    <property type="project" value="TreeGrafter"/>
</dbReference>
<dbReference type="InterPro" id="IPR045297">
    <property type="entry name" value="Complex1_LYR_LYRM4"/>
</dbReference>
<dbReference type="GO" id="GO:0005739">
    <property type="term" value="C:mitochondrion"/>
    <property type="evidence" value="ECO:0007669"/>
    <property type="project" value="TreeGrafter"/>
</dbReference>
<dbReference type="AlphaFoldDB" id="G7E181"/>
<reference evidence="3 4" key="2">
    <citation type="journal article" date="2012" name="Open Biol.">
        <title>Characteristics of nucleosomes and linker DNA regions on the genome of the basidiomycete Mixia osmundae revealed by mono- and dinucleosome mapping.</title>
        <authorList>
            <person name="Nishida H."/>
            <person name="Kondo S."/>
            <person name="Matsumoto T."/>
            <person name="Suzuki Y."/>
            <person name="Yoshikawa H."/>
            <person name="Taylor T.D."/>
            <person name="Sugiyama J."/>
        </authorList>
    </citation>
    <scope>NUCLEOTIDE SEQUENCE [LARGE SCALE GENOMIC DNA]</scope>
    <source>
        <strain evidence="4">CBS 9802 / IAM 14324 / JCM 22182 / KY 12970</strain>
    </source>
</reference>
<keyword evidence="4" id="KW-1185">Reference proteome</keyword>
<name>G7E181_MIXOS</name>
<protein>
    <submittedName>
        <fullName evidence="3">Uncharacterized protein</fullName>
    </submittedName>
</protein>
<reference evidence="3 4" key="1">
    <citation type="journal article" date="2011" name="J. Gen. Appl. Microbiol.">
        <title>Draft genome sequencing of the enigmatic basidiomycete Mixia osmundae.</title>
        <authorList>
            <person name="Nishida H."/>
            <person name="Nagatsuka Y."/>
            <person name="Sugiyama J."/>
        </authorList>
    </citation>
    <scope>NUCLEOTIDE SEQUENCE [LARGE SCALE GENOMIC DNA]</scope>
    <source>
        <strain evidence="4">CBS 9802 / IAM 14324 / JCM 22182 / KY 12970</strain>
    </source>
</reference>
<organism evidence="3 4">
    <name type="scientific">Mixia osmundae (strain CBS 9802 / IAM 14324 / JCM 22182 / KY 12970)</name>
    <dbReference type="NCBI Taxonomy" id="764103"/>
    <lineage>
        <taxon>Eukaryota</taxon>
        <taxon>Fungi</taxon>
        <taxon>Dikarya</taxon>
        <taxon>Basidiomycota</taxon>
        <taxon>Pucciniomycotina</taxon>
        <taxon>Mixiomycetes</taxon>
        <taxon>Mixiales</taxon>
        <taxon>Mixiaceae</taxon>
        <taxon>Mixia</taxon>
    </lineage>
</organism>
<dbReference type="RefSeq" id="XP_014567367.1">
    <property type="nucleotide sequence ID" value="XM_014711881.1"/>
</dbReference>
<dbReference type="PANTHER" id="PTHR13166">
    <property type="entry name" value="PROTEIN C6ORF149"/>
    <property type="match status" value="1"/>
</dbReference>
<evidence type="ECO:0000256" key="1">
    <source>
        <dbReference type="ARBA" id="ARBA00009508"/>
    </source>
</evidence>
<dbReference type="Proteomes" id="UP000009131">
    <property type="component" value="Unassembled WGS sequence"/>
</dbReference>
<dbReference type="HOGENOM" id="CLU_120076_2_0_1"/>
<dbReference type="EMBL" id="BABT02000102">
    <property type="protein sequence ID" value="GAA96591.1"/>
    <property type="molecule type" value="Genomic_DNA"/>
</dbReference>
<evidence type="ECO:0000313" key="3">
    <source>
        <dbReference type="EMBL" id="GAA96591.1"/>
    </source>
</evidence>
<comment type="caution">
    <text evidence="3">The sequence shown here is derived from an EMBL/GenBank/DDBJ whole genome shotgun (WGS) entry which is preliminary data.</text>
</comment>
<gene>
    <name evidence="3" type="primary">Mo03261</name>
    <name evidence="3" type="ORF">E5Q_03261</name>
</gene>
<dbReference type="InParanoid" id="G7E181"/>
<dbReference type="eggNOG" id="KOG3801">
    <property type="taxonomic scope" value="Eukaryota"/>
</dbReference>